<accession>A0AAP0PXE1</accession>
<name>A0AAP0PXE1_9MAGN</name>
<organism evidence="1 2">
    <name type="scientific">Stephania yunnanensis</name>
    <dbReference type="NCBI Taxonomy" id="152371"/>
    <lineage>
        <taxon>Eukaryota</taxon>
        <taxon>Viridiplantae</taxon>
        <taxon>Streptophyta</taxon>
        <taxon>Embryophyta</taxon>
        <taxon>Tracheophyta</taxon>
        <taxon>Spermatophyta</taxon>
        <taxon>Magnoliopsida</taxon>
        <taxon>Ranunculales</taxon>
        <taxon>Menispermaceae</taxon>
        <taxon>Menispermoideae</taxon>
        <taxon>Cissampelideae</taxon>
        <taxon>Stephania</taxon>
    </lineage>
</organism>
<dbReference type="EMBL" id="JBBNAF010000003">
    <property type="protein sequence ID" value="KAK9159923.1"/>
    <property type="molecule type" value="Genomic_DNA"/>
</dbReference>
<keyword evidence="2" id="KW-1185">Reference proteome</keyword>
<sequence>MALLAEIVQTFILADFCYYYVKRVRKAGRGGPNDKPCMMWNCDPVSAAVPAKPTAEQLDTNVSLSLSSHYATKSRKTVAKRTAMSTRVGLALI</sequence>
<evidence type="ECO:0000313" key="1">
    <source>
        <dbReference type="EMBL" id="KAK9159923.1"/>
    </source>
</evidence>
<evidence type="ECO:0000313" key="2">
    <source>
        <dbReference type="Proteomes" id="UP001420932"/>
    </source>
</evidence>
<dbReference type="Proteomes" id="UP001420932">
    <property type="component" value="Unassembled WGS sequence"/>
</dbReference>
<gene>
    <name evidence="1" type="ORF">Syun_006264</name>
</gene>
<proteinExistence type="predicted"/>
<protein>
    <submittedName>
        <fullName evidence="1">Uncharacterized protein</fullName>
    </submittedName>
</protein>
<dbReference type="AlphaFoldDB" id="A0AAP0PXE1"/>
<comment type="caution">
    <text evidence="1">The sequence shown here is derived from an EMBL/GenBank/DDBJ whole genome shotgun (WGS) entry which is preliminary data.</text>
</comment>
<reference evidence="1 2" key="1">
    <citation type="submission" date="2024-01" db="EMBL/GenBank/DDBJ databases">
        <title>Genome assemblies of Stephania.</title>
        <authorList>
            <person name="Yang L."/>
        </authorList>
    </citation>
    <scope>NUCLEOTIDE SEQUENCE [LARGE SCALE GENOMIC DNA]</scope>
    <source>
        <strain evidence="1">YNDBR</strain>
        <tissue evidence="1">Leaf</tissue>
    </source>
</reference>